<evidence type="ECO:0000313" key="1">
    <source>
        <dbReference type="EMBL" id="GII90621.1"/>
    </source>
</evidence>
<dbReference type="AlphaFoldDB" id="A0A919RAZ4"/>
<name>A0A919RAZ4_9ACTN</name>
<protein>
    <submittedName>
        <fullName evidence="1">Uncharacterized protein</fullName>
    </submittedName>
</protein>
<dbReference type="EMBL" id="BOOW01000006">
    <property type="protein sequence ID" value="GII90621.1"/>
    <property type="molecule type" value="Genomic_DNA"/>
</dbReference>
<sequence length="51" mass="4988">MSPTIAAGTNTTRTTGMTAAGIAVGDYVTVDVDQTGSTAKGSDLAVQITVA</sequence>
<gene>
    <name evidence="1" type="ORF">Ssi02_08520</name>
</gene>
<keyword evidence="2" id="KW-1185">Reference proteome</keyword>
<reference evidence="1" key="1">
    <citation type="submission" date="2021-01" db="EMBL/GenBank/DDBJ databases">
        <title>Whole genome shotgun sequence of Sinosporangium siamense NBRC 109515.</title>
        <authorList>
            <person name="Komaki H."/>
            <person name="Tamura T."/>
        </authorList>
    </citation>
    <scope>NUCLEOTIDE SEQUENCE</scope>
    <source>
        <strain evidence="1">NBRC 109515</strain>
    </source>
</reference>
<organism evidence="1 2">
    <name type="scientific">Sinosporangium siamense</name>
    <dbReference type="NCBI Taxonomy" id="1367973"/>
    <lineage>
        <taxon>Bacteria</taxon>
        <taxon>Bacillati</taxon>
        <taxon>Actinomycetota</taxon>
        <taxon>Actinomycetes</taxon>
        <taxon>Streptosporangiales</taxon>
        <taxon>Streptosporangiaceae</taxon>
        <taxon>Sinosporangium</taxon>
    </lineage>
</organism>
<evidence type="ECO:0000313" key="2">
    <source>
        <dbReference type="Proteomes" id="UP000606172"/>
    </source>
</evidence>
<comment type="caution">
    <text evidence="1">The sequence shown here is derived from an EMBL/GenBank/DDBJ whole genome shotgun (WGS) entry which is preliminary data.</text>
</comment>
<dbReference type="Proteomes" id="UP000606172">
    <property type="component" value="Unassembled WGS sequence"/>
</dbReference>
<proteinExistence type="predicted"/>
<accession>A0A919RAZ4</accession>